<keyword evidence="3" id="KW-0813">Transport</keyword>
<keyword evidence="8" id="KW-1133">Transmembrane helix</keyword>
<proteinExistence type="inferred from homology"/>
<keyword evidence="13" id="KW-1185">Reference proteome</keyword>
<dbReference type="KEGG" id="tsy:THSYN_12925"/>
<evidence type="ECO:0000313" key="13">
    <source>
        <dbReference type="Proteomes" id="UP000232638"/>
    </source>
</evidence>
<evidence type="ECO:0000313" key="12">
    <source>
        <dbReference type="EMBL" id="AUB81776.1"/>
    </source>
</evidence>
<comment type="subcellular location">
    <subcellularLocation>
        <location evidence="1">Cell inner membrane</location>
        <topology evidence="1">Single-pass membrane protein</topology>
        <orientation evidence="1">Periplasmic side</orientation>
    </subcellularLocation>
</comment>
<evidence type="ECO:0000256" key="9">
    <source>
        <dbReference type="ARBA" id="ARBA00023136"/>
    </source>
</evidence>
<protein>
    <recommendedName>
        <fullName evidence="11">TonB C-terminal domain-containing protein</fullName>
    </recommendedName>
</protein>
<keyword evidence="5" id="KW-0997">Cell inner membrane</keyword>
<keyword evidence="4" id="KW-1003">Cell membrane</keyword>
<organism evidence="12 13">
    <name type="scientific">Candidatus Thiodictyon syntrophicum</name>
    <dbReference type="NCBI Taxonomy" id="1166950"/>
    <lineage>
        <taxon>Bacteria</taxon>
        <taxon>Pseudomonadati</taxon>
        <taxon>Pseudomonadota</taxon>
        <taxon>Gammaproteobacteria</taxon>
        <taxon>Chromatiales</taxon>
        <taxon>Chromatiaceae</taxon>
        <taxon>Thiodictyon</taxon>
    </lineage>
</organism>
<dbReference type="PROSITE" id="PS52015">
    <property type="entry name" value="TONB_CTD"/>
    <property type="match status" value="1"/>
</dbReference>
<evidence type="ECO:0000256" key="5">
    <source>
        <dbReference type="ARBA" id="ARBA00022519"/>
    </source>
</evidence>
<evidence type="ECO:0000256" key="3">
    <source>
        <dbReference type="ARBA" id="ARBA00022448"/>
    </source>
</evidence>
<dbReference type="GO" id="GO:0055085">
    <property type="term" value="P:transmembrane transport"/>
    <property type="evidence" value="ECO:0007669"/>
    <property type="project" value="InterPro"/>
</dbReference>
<feature type="compositionally biased region" description="Pro residues" evidence="10">
    <location>
        <begin position="189"/>
        <end position="198"/>
    </location>
</feature>
<name>A0A2K8U872_9GAMM</name>
<evidence type="ECO:0000256" key="1">
    <source>
        <dbReference type="ARBA" id="ARBA00004383"/>
    </source>
</evidence>
<dbReference type="PANTHER" id="PTHR33446">
    <property type="entry name" value="PROTEIN TONB-RELATED"/>
    <property type="match status" value="1"/>
</dbReference>
<dbReference type="InterPro" id="IPR051045">
    <property type="entry name" value="TonB-dependent_transducer"/>
</dbReference>
<dbReference type="SUPFAM" id="SSF74653">
    <property type="entry name" value="TolA/TonB C-terminal domain"/>
    <property type="match status" value="1"/>
</dbReference>
<feature type="compositionally biased region" description="Pro residues" evidence="10">
    <location>
        <begin position="91"/>
        <end position="125"/>
    </location>
</feature>
<keyword evidence="7" id="KW-0653">Protein transport</keyword>
<dbReference type="NCBIfam" id="TIGR01352">
    <property type="entry name" value="tonB_Cterm"/>
    <property type="match status" value="1"/>
</dbReference>
<dbReference type="GO" id="GO:0098797">
    <property type="term" value="C:plasma membrane protein complex"/>
    <property type="evidence" value="ECO:0007669"/>
    <property type="project" value="TreeGrafter"/>
</dbReference>
<gene>
    <name evidence="12" type="ORF">THSYN_12925</name>
</gene>
<evidence type="ECO:0000256" key="4">
    <source>
        <dbReference type="ARBA" id="ARBA00022475"/>
    </source>
</evidence>
<accession>A0A2K8U872</accession>
<dbReference type="Proteomes" id="UP000232638">
    <property type="component" value="Chromosome"/>
</dbReference>
<dbReference type="Pfam" id="PF03544">
    <property type="entry name" value="TonB_C"/>
    <property type="match status" value="1"/>
</dbReference>
<reference evidence="12 13" key="1">
    <citation type="submission" date="2017-03" db="EMBL/GenBank/DDBJ databases">
        <title>Complete genome sequence of Candidatus 'Thiodictyon syntrophicum' sp. nov. strain Cad16T, a photolithoautotroph purple sulfur bacterium isolated from an alpine meromictic lake.</title>
        <authorList>
            <person name="Luedin S.M."/>
            <person name="Pothier J.F."/>
            <person name="Danza F."/>
            <person name="Storelli N."/>
            <person name="Wittwer M."/>
            <person name="Tonolla M."/>
        </authorList>
    </citation>
    <scope>NUCLEOTIDE SEQUENCE [LARGE SCALE GENOMIC DNA]</scope>
    <source>
        <strain evidence="12 13">Cad16T</strain>
    </source>
</reference>
<evidence type="ECO:0000259" key="11">
    <source>
        <dbReference type="PROSITE" id="PS52015"/>
    </source>
</evidence>
<evidence type="ECO:0000256" key="2">
    <source>
        <dbReference type="ARBA" id="ARBA00006555"/>
    </source>
</evidence>
<evidence type="ECO:0000256" key="8">
    <source>
        <dbReference type="ARBA" id="ARBA00022989"/>
    </source>
</evidence>
<dbReference type="GO" id="GO:0015031">
    <property type="term" value="P:protein transport"/>
    <property type="evidence" value="ECO:0007669"/>
    <property type="project" value="UniProtKB-KW"/>
</dbReference>
<dbReference type="PANTHER" id="PTHR33446:SF2">
    <property type="entry name" value="PROTEIN TONB"/>
    <property type="match status" value="1"/>
</dbReference>
<sequence>MLRMAEPADQVPDGSAPPHAGWSTRSRADTRPGSSPVLLALVIVAHGAAGLALVGQLETPPAPLPVALVEVQWLPAETAAAAPAPAALPAPTPAVAPPEPAPVAPPPAAPDPVPVEAPRAAPRPAPLLVSRPKTQRPVRPAPPKAVKPPAPRPQPPVQRPPHEPPPPGPRTADPGPRAPTATTGAGPRAAPPARPPAAKPAAGPASPPGFNAAYLHNPAPAYPEEARRRGEEGRVLLRVQVSPAGLPERVQVQSGSGSRTLDRVALAAVQRWRFVPARRGGVAVAGTVLVPLSFSLRR</sequence>
<evidence type="ECO:0000256" key="10">
    <source>
        <dbReference type="SAM" id="MobiDB-lite"/>
    </source>
</evidence>
<feature type="compositionally biased region" description="Pro residues" evidence="10">
    <location>
        <begin position="139"/>
        <end position="169"/>
    </location>
</feature>
<dbReference type="GO" id="GO:0031992">
    <property type="term" value="F:energy transducer activity"/>
    <property type="evidence" value="ECO:0007669"/>
    <property type="project" value="TreeGrafter"/>
</dbReference>
<dbReference type="EMBL" id="CP020370">
    <property type="protein sequence ID" value="AUB81776.1"/>
    <property type="molecule type" value="Genomic_DNA"/>
</dbReference>
<feature type="compositionally biased region" description="Low complexity" evidence="10">
    <location>
        <begin position="170"/>
        <end position="188"/>
    </location>
</feature>
<keyword evidence="6" id="KW-0812">Transmembrane</keyword>
<dbReference type="InterPro" id="IPR006260">
    <property type="entry name" value="TonB/TolA_C"/>
</dbReference>
<feature type="domain" description="TonB C-terminal" evidence="11">
    <location>
        <begin position="207"/>
        <end position="298"/>
    </location>
</feature>
<evidence type="ECO:0000256" key="6">
    <source>
        <dbReference type="ARBA" id="ARBA00022692"/>
    </source>
</evidence>
<dbReference type="PRINTS" id="PR01217">
    <property type="entry name" value="PRICHEXTENSN"/>
</dbReference>
<dbReference type="AlphaFoldDB" id="A0A2K8U872"/>
<feature type="region of interest" description="Disordered" evidence="10">
    <location>
        <begin position="91"/>
        <end position="217"/>
    </location>
</feature>
<evidence type="ECO:0000256" key="7">
    <source>
        <dbReference type="ARBA" id="ARBA00022927"/>
    </source>
</evidence>
<keyword evidence="9" id="KW-0472">Membrane</keyword>
<comment type="similarity">
    <text evidence="2">Belongs to the TonB family.</text>
</comment>
<dbReference type="InterPro" id="IPR037682">
    <property type="entry name" value="TonB_C"/>
</dbReference>
<feature type="region of interest" description="Disordered" evidence="10">
    <location>
        <begin position="1"/>
        <end position="31"/>
    </location>
</feature>
<dbReference type="Gene3D" id="3.30.1150.10">
    <property type="match status" value="1"/>
</dbReference>